<dbReference type="Gene3D" id="3.10.450.50">
    <property type="match status" value="1"/>
</dbReference>
<sequence length="127" mass="14356">DRSAINAVLKAQQAAWNRGDVEAFLTGYWHSRELTFSGSNGVARGWDGVVARYRKNYPDRDSMGELDFSEMEMRFLGPDAALVLGKWHLKRETVGDIGGVFTLVWQKFPDGWKIIHDHTSTVSFPNP</sequence>
<organism evidence="2 3">
    <name type="scientific">Candidatus Acidiferrum panamense</name>
    <dbReference type="NCBI Taxonomy" id="2741543"/>
    <lineage>
        <taxon>Bacteria</taxon>
        <taxon>Pseudomonadati</taxon>
        <taxon>Acidobacteriota</taxon>
        <taxon>Terriglobia</taxon>
        <taxon>Candidatus Acidiferrales</taxon>
        <taxon>Candidatus Acidiferrum</taxon>
    </lineage>
</organism>
<protein>
    <submittedName>
        <fullName evidence="2">Nuclear transport factor 2 family protein</fullName>
    </submittedName>
</protein>
<accession>A0A7V8NSF6</accession>
<keyword evidence="3" id="KW-1185">Reference proteome</keyword>
<evidence type="ECO:0000259" key="1">
    <source>
        <dbReference type="Pfam" id="PF14534"/>
    </source>
</evidence>
<dbReference type="AlphaFoldDB" id="A0A7V8NSF6"/>
<feature type="non-terminal residue" evidence="2">
    <location>
        <position position="1"/>
    </location>
</feature>
<dbReference type="NCBIfam" id="TIGR02246">
    <property type="entry name" value="SgcJ/EcaC family oxidoreductase"/>
    <property type="match status" value="1"/>
</dbReference>
<dbReference type="EMBL" id="JACDQQ010001605">
    <property type="protein sequence ID" value="MBA0086632.1"/>
    <property type="molecule type" value="Genomic_DNA"/>
</dbReference>
<evidence type="ECO:0000313" key="2">
    <source>
        <dbReference type="EMBL" id="MBA0086632.1"/>
    </source>
</evidence>
<evidence type="ECO:0000313" key="3">
    <source>
        <dbReference type="Proteomes" id="UP000567293"/>
    </source>
</evidence>
<comment type="caution">
    <text evidence="2">The sequence shown here is derived from an EMBL/GenBank/DDBJ whole genome shotgun (WGS) entry which is preliminary data.</text>
</comment>
<dbReference type="InterPro" id="IPR032710">
    <property type="entry name" value="NTF2-like_dom_sf"/>
</dbReference>
<proteinExistence type="predicted"/>
<reference evidence="2" key="1">
    <citation type="submission" date="2020-06" db="EMBL/GenBank/DDBJ databases">
        <title>Legume-microbial interactions unlock mineral nutrients during tropical forest succession.</title>
        <authorList>
            <person name="Epihov D.Z."/>
        </authorList>
    </citation>
    <scope>NUCLEOTIDE SEQUENCE [LARGE SCALE GENOMIC DNA]</scope>
    <source>
        <strain evidence="2">Pan2503</strain>
    </source>
</reference>
<dbReference type="Pfam" id="PF14534">
    <property type="entry name" value="DUF4440"/>
    <property type="match status" value="1"/>
</dbReference>
<name>A0A7V8NSF6_9BACT</name>
<dbReference type="Proteomes" id="UP000567293">
    <property type="component" value="Unassembled WGS sequence"/>
</dbReference>
<dbReference type="SUPFAM" id="SSF54427">
    <property type="entry name" value="NTF2-like"/>
    <property type="match status" value="1"/>
</dbReference>
<dbReference type="InterPro" id="IPR027843">
    <property type="entry name" value="DUF4440"/>
</dbReference>
<gene>
    <name evidence="2" type="ORF">HRJ53_16750</name>
</gene>
<dbReference type="InterPro" id="IPR011944">
    <property type="entry name" value="Steroid_delta5-4_isomerase"/>
</dbReference>
<feature type="domain" description="DUF4440" evidence="1">
    <location>
        <begin position="5"/>
        <end position="114"/>
    </location>
</feature>